<evidence type="ECO:0000313" key="7">
    <source>
        <dbReference type="EMBL" id="KAI6647629.1"/>
    </source>
</evidence>
<dbReference type="InterPro" id="IPR000571">
    <property type="entry name" value="Znf_CCCH"/>
</dbReference>
<feature type="domain" description="C3H1-type" evidence="5">
    <location>
        <begin position="816"/>
        <end position="844"/>
    </location>
</feature>
<evidence type="ECO:0000259" key="5">
    <source>
        <dbReference type="PROSITE" id="PS50103"/>
    </source>
</evidence>
<dbReference type="PANTHER" id="PTHR22948:SF29">
    <property type="entry name" value="FI02030P-RELATED"/>
    <property type="match status" value="1"/>
</dbReference>
<evidence type="ECO:0000256" key="2">
    <source>
        <dbReference type="ARBA" id="ARBA00022771"/>
    </source>
</evidence>
<reference evidence="7 8" key="1">
    <citation type="journal article" date="2023" name="BMC Biol.">
        <title>The compact genome of the sponge Oopsacas minuta (Hexactinellida) is lacking key metazoan core genes.</title>
        <authorList>
            <person name="Santini S."/>
            <person name="Schenkelaars Q."/>
            <person name="Jourda C."/>
            <person name="Duchesne M."/>
            <person name="Belahbib H."/>
            <person name="Rocher C."/>
            <person name="Selva M."/>
            <person name="Riesgo A."/>
            <person name="Vervoort M."/>
            <person name="Leys S.P."/>
            <person name="Kodjabachian L."/>
            <person name="Le Bivic A."/>
            <person name="Borchiellini C."/>
            <person name="Claverie J.M."/>
            <person name="Renard E."/>
        </authorList>
    </citation>
    <scope>NUCLEOTIDE SEQUENCE [LARGE SCALE GENOMIC DNA]</scope>
    <source>
        <strain evidence="7">SPO-2</strain>
    </source>
</reference>
<dbReference type="GO" id="GO:0043186">
    <property type="term" value="C:P granule"/>
    <property type="evidence" value="ECO:0007669"/>
    <property type="project" value="TreeGrafter"/>
</dbReference>
<keyword evidence="3 4" id="KW-0862">Zinc</keyword>
<evidence type="ECO:0000256" key="4">
    <source>
        <dbReference type="PROSITE-ProRule" id="PRU00723"/>
    </source>
</evidence>
<dbReference type="PROSITE" id="PS50304">
    <property type="entry name" value="TUDOR"/>
    <property type="match status" value="3"/>
</dbReference>
<name>A0AAV7JGQ5_9METZ</name>
<evidence type="ECO:0000256" key="1">
    <source>
        <dbReference type="ARBA" id="ARBA00022723"/>
    </source>
</evidence>
<dbReference type="Proteomes" id="UP001165289">
    <property type="component" value="Unassembled WGS sequence"/>
</dbReference>
<dbReference type="PANTHER" id="PTHR22948">
    <property type="entry name" value="TUDOR DOMAIN CONTAINING PROTEIN"/>
    <property type="match status" value="1"/>
</dbReference>
<dbReference type="GO" id="GO:0008270">
    <property type="term" value="F:zinc ion binding"/>
    <property type="evidence" value="ECO:0007669"/>
    <property type="project" value="UniProtKB-KW"/>
</dbReference>
<dbReference type="Gene3D" id="2.40.50.90">
    <property type="match status" value="3"/>
</dbReference>
<proteinExistence type="predicted"/>
<dbReference type="InterPro" id="IPR035437">
    <property type="entry name" value="SNase_OB-fold_sf"/>
</dbReference>
<dbReference type="InterPro" id="IPR036855">
    <property type="entry name" value="Znf_CCCH_sf"/>
</dbReference>
<keyword evidence="2 4" id="KW-0863">Zinc-finger</keyword>
<keyword evidence="1 4" id="KW-0479">Metal-binding</keyword>
<accession>A0AAV7JGQ5</accession>
<dbReference type="GO" id="GO:0030719">
    <property type="term" value="P:P granule organization"/>
    <property type="evidence" value="ECO:0007669"/>
    <property type="project" value="TreeGrafter"/>
</dbReference>
<dbReference type="SUPFAM" id="SSF90229">
    <property type="entry name" value="CCCH zinc finger"/>
    <property type="match status" value="1"/>
</dbReference>
<dbReference type="Gene3D" id="2.30.30.140">
    <property type="match status" value="3"/>
</dbReference>
<dbReference type="Pfam" id="PF00567">
    <property type="entry name" value="TUDOR"/>
    <property type="match status" value="3"/>
</dbReference>
<dbReference type="FunFam" id="2.30.30.140:FF:000018">
    <property type="entry name" value="Serine/threonine-protein kinase 31"/>
    <property type="match status" value="1"/>
</dbReference>
<dbReference type="InterPro" id="IPR002999">
    <property type="entry name" value="Tudor"/>
</dbReference>
<dbReference type="InterPro" id="IPR050621">
    <property type="entry name" value="Tudor_domain_containing"/>
</dbReference>
<evidence type="ECO:0000313" key="8">
    <source>
        <dbReference type="Proteomes" id="UP001165289"/>
    </source>
</evidence>
<protein>
    <submittedName>
        <fullName evidence="7">Uncharacterized protein</fullName>
    </submittedName>
</protein>
<dbReference type="SUPFAM" id="SSF50199">
    <property type="entry name" value="Staphylococcal nuclease"/>
    <property type="match status" value="1"/>
</dbReference>
<gene>
    <name evidence="7" type="ORF">LOD99_8703</name>
</gene>
<feature type="domain" description="Tudor" evidence="6">
    <location>
        <begin position="612"/>
        <end position="672"/>
    </location>
</feature>
<feature type="zinc finger region" description="C3H1-type" evidence="4">
    <location>
        <begin position="816"/>
        <end position="844"/>
    </location>
</feature>
<dbReference type="PROSITE" id="PS50103">
    <property type="entry name" value="ZF_C3H1"/>
    <property type="match status" value="1"/>
</dbReference>
<evidence type="ECO:0000256" key="3">
    <source>
        <dbReference type="ARBA" id="ARBA00022833"/>
    </source>
</evidence>
<dbReference type="SMART" id="SM00333">
    <property type="entry name" value="TUDOR"/>
    <property type="match status" value="3"/>
</dbReference>
<comment type="caution">
    <text evidence="7">The sequence shown here is derived from an EMBL/GenBank/DDBJ whole genome shotgun (WGS) entry which is preliminary data.</text>
</comment>
<dbReference type="SUPFAM" id="SSF63748">
    <property type="entry name" value="Tudor/PWWP/MBT"/>
    <property type="match status" value="3"/>
</dbReference>
<dbReference type="GO" id="GO:0007283">
    <property type="term" value="P:spermatogenesis"/>
    <property type="evidence" value="ECO:0007669"/>
    <property type="project" value="TreeGrafter"/>
</dbReference>
<keyword evidence="8" id="KW-1185">Reference proteome</keyword>
<feature type="domain" description="Tudor" evidence="6">
    <location>
        <begin position="942"/>
        <end position="997"/>
    </location>
</feature>
<dbReference type="EMBL" id="JAKMXF010000340">
    <property type="protein sequence ID" value="KAI6647629.1"/>
    <property type="molecule type" value="Genomic_DNA"/>
</dbReference>
<evidence type="ECO:0000259" key="6">
    <source>
        <dbReference type="PROSITE" id="PS50304"/>
    </source>
</evidence>
<feature type="domain" description="Tudor" evidence="6">
    <location>
        <begin position="321"/>
        <end position="379"/>
    </location>
</feature>
<organism evidence="7 8">
    <name type="scientific">Oopsacas minuta</name>
    <dbReference type="NCBI Taxonomy" id="111878"/>
    <lineage>
        <taxon>Eukaryota</taxon>
        <taxon>Metazoa</taxon>
        <taxon>Porifera</taxon>
        <taxon>Hexactinellida</taxon>
        <taxon>Hexasterophora</taxon>
        <taxon>Lyssacinosida</taxon>
        <taxon>Leucopsacidae</taxon>
        <taxon>Oopsacas</taxon>
    </lineage>
</organism>
<dbReference type="AlphaFoldDB" id="A0AAV7JGQ5"/>
<sequence>MADPIEFLKQRLRSKLDTIDTAIEMYHVRVATYMQEKDKICEQGKTKIVNKISNEFCRLFLELDAKQKQMMDELNVIFQKVFEKEMIMPNGEQCEIAVNNLISCKSQVNSLLNETKRANFFQESSKIGQEIEQNLDAMMQFQLEQFEEPTNPVQLPNLDFNLNEYIKSVDYIVLQQENVNTVESADSNVSVELDIESQPVINQLRHLSPEGEKNREVTPIMQRLIDNKIELKEDEVPSSPESDLEVKVQTPKPILSEPIVPFQTLSQNRKHKFVVTHVGSPSYIYLQLLTKEFNQMIPEITKYHADIDLHPEKMEVVTSASVENGKYFFAKYEIDNCWYRALILSKQTDEAQVYFIDYGNTDKVRIENLRNIPEKFATHPQQAFIGSLHNIKPNGSDVTIITPSNTDEWTLPSLKYQWDNEVTQWVDVVLDAHRAVYGDVSQCGESNHLELEIILNTETIREVIQRKLLTLTPAQLTLLDREHVGLRELLVSGSMGLEIEDNPQRNYDTLSYTNSTSSIINISTSEQNIAEKPISEFREFGDLIGSLRSEDETGYYFPNIYQEDGSFSSMLIHIESPDLFYVHVIHIKNAIVDQIAREIAEFVANGPMFYSFIELRQPCIAIDKGDDLWYRCLVLELNPEKTKFFVFFVDFGNTAWVMQNEILPIEKRLLRFPAQAIPCRLSGIKPPKNKLLWSLEAMETFHKIGFHTILTAFMTSSISRERIHNNVVVMEECLIKVRLFNFENNNECLNDRLVELGYADLVERPHDPEDSFSSFSNSPDELNHWNPMETDFLSPNNNYTYEDDNVQVAIHGKKEANTSMICRYFNSTKGCFMGDKCKYIHTTFPERLANQIEIPSSNKVVQLPLVASFIFCNITAIQSPNIFHITCPNGCFDLTNDIVSGGENLTNILEEKYPLAESDYFQLHKEIQEFYNKQSCPTISENWENGEIGVALSEIQEWHRCRIIDPDGVKVFYLDYGYTEIIEAKYIRKIESNFIITPFQAIECTLSNVTPISEKLPKAKERFEELVTRQKFLGRVDSNLKLASVSLYFLPNGDEPMDSNMPCKCLNDILCDEGYFTRCESRNYVSNFEGKKIIISPC</sequence>